<gene>
    <name evidence="1" type="ORF">CR513_02471</name>
</gene>
<keyword evidence="2" id="KW-1185">Reference proteome</keyword>
<name>A0A371ICG6_MUCPR</name>
<dbReference type="STRING" id="157652.A0A371ICG6"/>
<dbReference type="CDD" id="cd09272">
    <property type="entry name" value="RNase_HI_RT_Ty1"/>
    <property type="match status" value="1"/>
</dbReference>
<feature type="non-terminal residue" evidence="1">
    <location>
        <position position="1"/>
    </location>
</feature>
<dbReference type="PANTHER" id="PTHR11439:SF483">
    <property type="entry name" value="PEPTIDE SYNTHASE GLIP-LIKE, PUTATIVE (AFU_ORTHOLOGUE AFUA_3G12920)-RELATED"/>
    <property type="match status" value="1"/>
</dbReference>
<dbReference type="PANTHER" id="PTHR11439">
    <property type="entry name" value="GAG-POL-RELATED RETROTRANSPOSON"/>
    <property type="match status" value="1"/>
</dbReference>
<reference evidence="1" key="1">
    <citation type="submission" date="2018-05" db="EMBL/GenBank/DDBJ databases">
        <title>Draft genome of Mucuna pruriens seed.</title>
        <authorList>
            <person name="Nnadi N.E."/>
            <person name="Vos R."/>
            <person name="Hasami M.H."/>
            <person name="Devisetty U.K."/>
            <person name="Aguiy J.C."/>
        </authorList>
    </citation>
    <scope>NUCLEOTIDE SEQUENCE [LARGE SCALE GENOMIC DNA]</scope>
    <source>
        <strain evidence="1">JCA_2017</strain>
    </source>
</reference>
<dbReference type="OrthoDB" id="1645289at2759"/>
<evidence type="ECO:0000313" key="2">
    <source>
        <dbReference type="Proteomes" id="UP000257109"/>
    </source>
</evidence>
<proteinExistence type="predicted"/>
<organism evidence="1 2">
    <name type="scientific">Mucuna pruriens</name>
    <name type="common">Velvet bean</name>
    <name type="synonym">Dolichos pruriens</name>
    <dbReference type="NCBI Taxonomy" id="157652"/>
    <lineage>
        <taxon>Eukaryota</taxon>
        <taxon>Viridiplantae</taxon>
        <taxon>Streptophyta</taxon>
        <taxon>Embryophyta</taxon>
        <taxon>Tracheophyta</taxon>
        <taxon>Spermatophyta</taxon>
        <taxon>Magnoliopsida</taxon>
        <taxon>eudicotyledons</taxon>
        <taxon>Gunneridae</taxon>
        <taxon>Pentapetalae</taxon>
        <taxon>rosids</taxon>
        <taxon>fabids</taxon>
        <taxon>Fabales</taxon>
        <taxon>Fabaceae</taxon>
        <taxon>Papilionoideae</taxon>
        <taxon>50 kb inversion clade</taxon>
        <taxon>NPAAA clade</taxon>
        <taxon>indigoferoid/millettioid clade</taxon>
        <taxon>Phaseoleae</taxon>
        <taxon>Mucuna</taxon>
    </lineage>
</organism>
<dbReference type="EMBL" id="QJKJ01000424">
    <property type="protein sequence ID" value="RDY12700.1"/>
    <property type="molecule type" value="Genomic_DNA"/>
</dbReference>
<dbReference type="Proteomes" id="UP000257109">
    <property type="component" value="Unassembled WGS sequence"/>
</dbReference>
<comment type="caution">
    <text evidence="1">The sequence shown here is derived from an EMBL/GenBank/DDBJ whole genome shotgun (WGS) entry which is preliminary data.</text>
</comment>
<protein>
    <recommendedName>
        <fullName evidence="3">Copia protein</fullName>
    </recommendedName>
</protein>
<accession>A0A371ICG6</accession>
<evidence type="ECO:0000313" key="1">
    <source>
        <dbReference type="EMBL" id="RDY12700.1"/>
    </source>
</evidence>
<dbReference type="AlphaFoldDB" id="A0A371ICG6"/>
<sequence length="131" mass="14978">MSNLGKACERHNGFVGYVDSDYGGDLVRRRSLTCYVFTLYECAISWKATLQPTITLFTIEAKYSTLSLAKNPIYHERSKYINVRLNFSVIEDKLFSIKISIKDNSGDMLIKSLSIEKFKHNLDLLGQCLQI</sequence>
<evidence type="ECO:0008006" key="3">
    <source>
        <dbReference type="Google" id="ProtNLM"/>
    </source>
</evidence>